<evidence type="ECO:0008006" key="2">
    <source>
        <dbReference type="Google" id="ProtNLM"/>
    </source>
</evidence>
<protein>
    <recommendedName>
        <fullName evidence="2">DUF1565 domain-containing protein</fullName>
    </recommendedName>
</protein>
<name>A0AAT9HQJ2_9ACTN</name>
<gene>
    <name evidence="1" type="ORF">SHKM778_57340</name>
</gene>
<accession>A0AAT9HQJ2</accession>
<proteinExistence type="predicted"/>
<dbReference type="InterPro" id="IPR012334">
    <property type="entry name" value="Pectin_lyas_fold"/>
</dbReference>
<reference evidence="1" key="2">
    <citation type="submission" date="2024-07" db="EMBL/GenBank/DDBJ databases">
        <title>Streptomyces haneummycinica sp. nov., a new antibiotic-producing actinobacterium isolated from marine sediment.</title>
        <authorList>
            <person name="Uemura M."/>
            <person name="Hamada M."/>
            <person name="Hirano S."/>
            <person name="Kobayashi K."/>
            <person name="Ohshiro T."/>
            <person name="Kobayashi T."/>
            <person name="Terahara T."/>
        </authorList>
    </citation>
    <scope>NUCLEOTIDE SEQUENCE</scope>
    <source>
        <strain evidence="1">KM77-8</strain>
    </source>
</reference>
<dbReference type="InterPro" id="IPR011050">
    <property type="entry name" value="Pectin_lyase_fold/virulence"/>
</dbReference>
<organism evidence="1">
    <name type="scientific">Streptomyces haneummycinicus</name>
    <dbReference type="NCBI Taxonomy" id="3074435"/>
    <lineage>
        <taxon>Bacteria</taxon>
        <taxon>Bacillati</taxon>
        <taxon>Actinomycetota</taxon>
        <taxon>Actinomycetes</taxon>
        <taxon>Kitasatosporales</taxon>
        <taxon>Streptomycetaceae</taxon>
        <taxon>Streptomyces</taxon>
    </lineage>
</organism>
<dbReference type="Gene3D" id="2.160.20.10">
    <property type="entry name" value="Single-stranded right-handed beta-helix, Pectin lyase-like"/>
    <property type="match status" value="1"/>
</dbReference>
<sequence length="77" mass="8149">MAQGTVQVTHTGTSRWRRRTGEYASLAAALEAAAEGDILTVAPGTYRENLVVQRAVTLRGPEGSPGSVRIAPRTASR</sequence>
<reference evidence="1" key="1">
    <citation type="submission" date="2024-06" db="EMBL/GenBank/DDBJ databases">
        <authorList>
            <consortium name="consrtm"/>
            <person name="Uemura M."/>
            <person name="Terahara T."/>
        </authorList>
    </citation>
    <scope>NUCLEOTIDE SEQUENCE</scope>
    <source>
        <strain evidence="1">KM77-8</strain>
    </source>
</reference>
<dbReference type="EMBL" id="AP035768">
    <property type="protein sequence ID" value="BFO19346.1"/>
    <property type="molecule type" value="Genomic_DNA"/>
</dbReference>
<evidence type="ECO:0000313" key="1">
    <source>
        <dbReference type="EMBL" id="BFO19346.1"/>
    </source>
</evidence>
<dbReference type="AlphaFoldDB" id="A0AAT9HQJ2"/>
<dbReference type="SUPFAM" id="SSF51126">
    <property type="entry name" value="Pectin lyase-like"/>
    <property type="match status" value="1"/>
</dbReference>